<evidence type="ECO:0000313" key="2">
    <source>
        <dbReference type="EMBL" id="KAF2963638.1"/>
    </source>
</evidence>
<gene>
    <name evidence="2" type="ORF">GQX73_g9939</name>
</gene>
<dbReference type="EMBL" id="WUBL01000191">
    <property type="protein sequence ID" value="KAF2963638.1"/>
    <property type="molecule type" value="Genomic_DNA"/>
</dbReference>
<name>A0A7C8IK71_9PEZI</name>
<keyword evidence="1" id="KW-0732">Signal</keyword>
<accession>A0A7C8IK71</accession>
<dbReference type="OrthoDB" id="10546606at2759"/>
<dbReference type="InParanoid" id="A0A7C8IK71"/>
<keyword evidence="3" id="KW-1185">Reference proteome</keyword>
<proteinExistence type="predicted"/>
<sequence>MPTHNTNVLLQFLVICISLVSALQVDVIASNSTRSLVTRRIQTVNSTSTASFIETLASTAAVDNTEVNDVTQGRIIGEVDDAINTTTLDHTGLAGGAISIKKGGGAAGVRGSGSSGGSNSGGTSNVGSGQDYYSNSGGSIIDSANLGYPGWFPLGGGLFLPLAGDSARAIGASTAVPREVALACTAVLALYGIL</sequence>
<feature type="chain" id="PRO_5028920016" evidence="1">
    <location>
        <begin position="23"/>
        <end position="194"/>
    </location>
</feature>
<dbReference type="Proteomes" id="UP000481858">
    <property type="component" value="Unassembled WGS sequence"/>
</dbReference>
<dbReference type="AlphaFoldDB" id="A0A7C8IK71"/>
<reference evidence="2 3" key="1">
    <citation type="submission" date="2019-12" db="EMBL/GenBank/DDBJ databases">
        <title>Draft genome sequence of the ascomycete Xylaria multiplex DSM 110363.</title>
        <authorList>
            <person name="Buettner E."/>
            <person name="Kellner H."/>
        </authorList>
    </citation>
    <scope>NUCLEOTIDE SEQUENCE [LARGE SCALE GENOMIC DNA]</scope>
    <source>
        <strain evidence="2 3">DSM 110363</strain>
    </source>
</reference>
<comment type="caution">
    <text evidence="2">The sequence shown here is derived from an EMBL/GenBank/DDBJ whole genome shotgun (WGS) entry which is preliminary data.</text>
</comment>
<evidence type="ECO:0000256" key="1">
    <source>
        <dbReference type="SAM" id="SignalP"/>
    </source>
</evidence>
<protein>
    <submittedName>
        <fullName evidence="2">Uncharacterized protein</fullName>
    </submittedName>
</protein>
<evidence type="ECO:0000313" key="3">
    <source>
        <dbReference type="Proteomes" id="UP000481858"/>
    </source>
</evidence>
<organism evidence="2 3">
    <name type="scientific">Xylaria multiplex</name>
    <dbReference type="NCBI Taxonomy" id="323545"/>
    <lineage>
        <taxon>Eukaryota</taxon>
        <taxon>Fungi</taxon>
        <taxon>Dikarya</taxon>
        <taxon>Ascomycota</taxon>
        <taxon>Pezizomycotina</taxon>
        <taxon>Sordariomycetes</taxon>
        <taxon>Xylariomycetidae</taxon>
        <taxon>Xylariales</taxon>
        <taxon>Xylariaceae</taxon>
        <taxon>Xylaria</taxon>
    </lineage>
</organism>
<feature type="signal peptide" evidence="1">
    <location>
        <begin position="1"/>
        <end position="22"/>
    </location>
</feature>